<proteinExistence type="inferred from homology"/>
<dbReference type="Proteomes" id="UP000636960">
    <property type="component" value="Unassembled WGS sequence"/>
</dbReference>
<dbReference type="Gene3D" id="3.40.630.190">
    <property type="entry name" value="LCP protein"/>
    <property type="match status" value="1"/>
</dbReference>
<evidence type="ECO:0000256" key="2">
    <source>
        <dbReference type="SAM" id="MobiDB-lite"/>
    </source>
</evidence>
<comment type="caution">
    <text evidence="5">The sequence shown here is derived from an EMBL/GenBank/DDBJ whole genome shotgun (WGS) entry which is preliminary data.</text>
</comment>
<evidence type="ECO:0000259" key="4">
    <source>
        <dbReference type="Pfam" id="PF03816"/>
    </source>
</evidence>
<feature type="transmembrane region" description="Helical" evidence="3">
    <location>
        <begin position="12"/>
        <end position="34"/>
    </location>
</feature>
<evidence type="ECO:0000313" key="6">
    <source>
        <dbReference type="Proteomes" id="UP000636960"/>
    </source>
</evidence>
<comment type="similarity">
    <text evidence="1">Belongs to the LytR/CpsA/Psr (LCP) family.</text>
</comment>
<dbReference type="EMBL" id="BOMV01000039">
    <property type="protein sequence ID" value="GIE96030.1"/>
    <property type="molecule type" value="Genomic_DNA"/>
</dbReference>
<reference evidence="5" key="1">
    <citation type="submission" date="2021-01" db="EMBL/GenBank/DDBJ databases">
        <title>Whole genome shotgun sequence of Actinoplanes rishiriensis NBRC 108556.</title>
        <authorList>
            <person name="Komaki H."/>
            <person name="Tamura T."/>
        </authorList>
    </citation>
    <scope>NUCLEOTIDE SEQUENCE</scope>
    <source>
        <strain evidence="5">NBRC 108556</strain>
    </source>
</reference>
<evidence type="ECO:0000256" key="1">
    <source>
        <dbReference type="ARBA" id="ARBA00006068"/>
    </source>
</evidence>
<feature type="domain" description="Cell envelope-related transcriptional attenuator" evidence="4">
    <location>
        <begin position="94"/>
        <end position="275"/>
    </location>
</feature>
<organism evidence="5 6">
    <name type="scientific">Paractinoplanes rishiriensis</name>
    <dbReference type="NCBI Taxonomy" id="1050105"/>
    <lineage>
        <taxon>Bacteria</taxon>
        <taxon>Bacillati</taxon>
        <taxon>Actinomycetota</taxon>
        <taxon>Actinomycetes</taxon>
        <taxon>Micromonosporales</taxon>
        <taxon>Micromonosporaceae</taxon>
        <taxon>Paractinoplanes</taxon>
    </lineage>
</organism>
<feature type="region of interest" description="Disordered" evidence="2">
    <location>
        <begin position="38"/>
        <end position="68"/>
    </location>
</feature>
<sequence length="371" mass="39613">MIYCSAVRNRRILWWIVGACVVVLLGGGGIAIAVTSGSGDGKPDASGSTPAQPGPLATSAAPPPPSPGADITGPLDLVLIGVDTRVSIPDWEPHADTVMLLHVEADLKSAYLYSLPRDLRVKMPKYAKAGFGGGTYKLTEAMSRGSRVPGSKKHSVEQGYELLTRSLSSYTGIEEFQAGAILNFGGLAKLVDQLGGVDLRIDERVESRHRKPDGSMRTLRGGDYVGPQAVYQPGERHLEGWQAIDFARQRYGLDDGDYDRTRHQRQLVEAILTKAHDQGLGQNLSQLEGIISALGDTLVYLGGRTPLEYAYALRELTADGITVVDLPGAGVGRGGGYLGEQLTAESRGFLKALVAGNPDGYLAKHPKLINK</sequence>
<dbReference type="AlphaFoldDB" id="A0A919JWC2"/>
<keyword evidence="6" id="KW-1185">Reference proteome</keyword>
<evidence type="ECO:0000256" key="3">
    <source>
        <dbReference type="SAM" id="Phobius"/>
    </source>
</evidence>
<name>A0A919JWC2_9ACTN</name>
<accession>A0A919JWC2</accession>
<dbReference type="PANTHER" id="PTHR33392">
    <property type="entry name" value="POLYISOPRENYL-TEICHOIC ACID--PEPTIDOGLYCAN TEICHOIC ACID TRANSFERASE TAGU"/>
    <property type="match status" value="1"/>
</dbReference>
<keyword evidence="3" id="KW-1133">Transmembrane helix</keyword>
<keyword evidence="3" id="KW-0812">Transmembrane</keyword>
<dbReference type="InterPro" id="IPR004474">
    <property type="entry name" value="LytR_CpsA_psr"/>
</dbReference>
<gene>
    <name evidence="5" type="ORF">Ari01nite_34950</name>
</gene>
<dbReference type="InterPro" id="IPR050922">
    <property type="entry name" value="LytR/CpsA/Psr_CW_biosynth"/>
</dbReference>
<dbReference type="Pfam" id="PF03816">
    <property type="entry name" value="LytR_cpsA_psr"/>
    <property type="match status" value="1"/>
</dbReference>
<dbReference type="NCBIfam" id="TIGR00350">
    <property type="entry name" value="lytR_cpsA_psr"/>
    <property type="match status" value="1"/>
</dbReference>
<dbReference type="PANTHER" id="PTHR33392:SF6">
    <property type="entry name" value="POLYISOPRENYL-TEICHOIC ACID--PEPTIDOGLYCAN TEICHOIC ACID TRANSFERASE TAGU"/>
    <property type="match status" value="1"/>
</dbReference>
<keyword evidence="3" id="KW-0472">Membrane</keyword>
<protein>
    <recommendedName>
        <fullName evidence="4">Cell envelope-related transcriptional attenuator domain-containing protein</fullName>
    </recommendedName>
</protein>
<evidence type="ECO:0000313" key="5">
    <source>
        <dbReference type="EMBL" id="GIE96030.1"/>
    </source>
</evidence>